<feature type="domain" description="Peptidase S1" evidence="8">
    <location>
        <begin position="26"/>
        <end position="251"/>
    </location>
</feature>
<evidence type="ECO:0000256" key="6">
    <source>
        <dbReference type="RuleBase" id="RU363034"/>
    </source>
</evidence>
<keyword evidence="5" id="KW-1015">Disulfide bond</keyword>
<keyword evidence="10" id="KW-1185">Reference proteome</keyword>
<dbReference type="Gene3D" id="2.40.10.10">
    <property type="entry name" value="Trypsin-like serine proteases"/>
    <property type="match status" value="2"/>
</dbReference>
<evidence type="ECO:0000313" key="10">
    <source>
        <dbReference type="Proteomes" id="UP000812440"/>
    </source>
</evidence>
<dbReference type="InterPro" id="IPR018114">
    <property type="entry name" value="TRYPSIN_HIS"/>
</dbReference>
<gene>
    <name evidence="9" type="ORF">GDO86_002414</name>
</gene>
<evidence type="ECO:0000256" key="7">
    <source>
        <dbReference type="SAM" id="SignalP"/>
    </source>
</evidence>
<name>A0A8T2KQI6_9PIPI</name>
<dbReference type="PANTHER" id="PTHR24271">
    <property type="entry name" value="KALLIKREIN-RELATED"/>
    <property type="match status" value="1"/>
</dbReference>
<dbReference type="InterPro" id="IPR043504">
    <property type="entry name" value="Peptidase_S1_PA_chymotrypsin"/>
</dbReference>
<feature type="signal peptide" evidence="7">
    <location>
        <begin position="1"/>
        <end position="23"/>
    </location>
</feature>
<dbReference type="InterPro" id="IPR001254">
    <property type="entry name" value="Trypsin_dom"/>
</dbReference>
<dbReference type="PRINTS" id="PR00722">
    <property type="entry name" value="CHYMOTRYPSIN"/>
</dbReference>
<dbReference type="AlphaFoldDB" id="A0A8T2KQI6"/>
<protein>
    <recommendedName>
        <fullName evidence="8">Peptidase S1 domain-containing protein</fullName>
    </recommendedName>
</protein>
<dbReference type="SMART" id="SM00020">
    <property type="entry name" value="Tryp_SPc"/>
    <property type="match status" value="1"/>
</dbReference>
<dbReference type="Pfam" id="PF00089">
    <property type="entry name" value="Trypsin"/>
    <property type="match status" value="1"/>
</dbReference>
<sequence length="254" mass="27750">MGILYICMLSSFLLLVLIPEGICMDIIDGKEAAPHSRGYMASILDKRSICGGTLIKQNWVLTAAHCKIRSSSVILGAHNIKQKEKEQQRFMVERAVTHPCFDYNSKVNDIQLVQLKGNAELNKYVSVLNLPTSDQDLKAGTVCSVAGWGVTKPNGKESDVLREANITIVDRKACTKIYKKPVLITSSMLCAGPVKKRKDDTCQGDSGGPLICGKNLSGIVSFGKVCGNPKKPSIYTRLTEKYLQWIKDVTGGAD</sequence>
<evidence type="ECO:0000256" key="4">
    <source>
        <dbReference type="ARBA" id="ARBA00022825"/>
    </source>
</evidence>
<dbReference type="Proteomes" id="UP000812440">
    <property type="component" value="Chromosome 1"/>
</dbReference>
<dbReference type="InterPro" id="IPR001314">
    <property type="entry name" value="Peptidase_S1A"/>
</dbReference>
<evidence type="ECO:0000256" key="3">
    <source>
        <dbReference type="ARBA" id="ARBA00022801"/>
    </source>
</evidence>
<evidence type="ECO:0000259" key="8">
    <source>
        <dbReference type="PROSITE" id="PS50240"/>
    </source>
</evidence>
<dbReference type="InterPro" id="IPR033116">
    <property type="entry name" value="TRYPSIN_SER"/>
</dbReference>
<keyword evidence="2 7" id="KW-0732">Signal</keyword>
<reference evidence="9" key="1">
    <citation type="thesis" date="2020" institute="ProQuest LLC" country="789 East Eisenhower Parkway, Ann Arbor, MI, USA">
        <title>Comparative Genomics and Chromosome Evolution.</title>
        <authorList>
            <person name="Mudd A.B."/>
        </authorList>
    </citation>
    <scope>NUCLEOTIDE SEQUENCE</scope>
    <source>
        <strain evidence="9">Female2</strain>
        <tissue evidence="9">Blood</tissue>
    </source>
</reference>
<comment type="caution">
    <text evidence="9">The sequence shown here is derived from an EMBL/GenBank/DDBJ whole genome shotgun (WGS) entry which is preliminary data.</text>
</comment>
<keyword evidence="3 6" id="KW-0378">Hydrolase</keyword>
<evidence type="ECO:0000313" key="9">
    <source>
        <dbReference type="EMBL" id="KAG8456626.1"/>
    </source>
</evidence>
<dbReference type="FunFam" id="2.40.10.10:FF:000120">
    <property type="entry name" value="Putative serine protease"/>
    <property type="match status" value="1"/>
</dbReference>
<evidence type="ECO:0000256" key="2">
    <source>
        <dbReference type="ARBA" id="ARBA00022729"/>
    </source>
</evidence>
<dbReference type="InterPro" id="IPR009003">
    <property type="entry name" value="Peptidase_S1_PA"/>
</dbReference>
<dbReference type="PROSITE" id="PS00135">
    <property type="entry name" value="TRYPSIN_SER"/>
    <property type="match status" value="1"/>
</dbReference>
<accession>A0A8T2KQI6</accession>
<dbReference type="OrthoDB" id="6755574at2759"/>
<dbReference type="GO" id="GO:0004252">
    <property type="term" value="F:serine-type endopeptidase activity"/>
    <property type="evidence" value="ECO:0007669"/>
    <property type="project" value="InterPro"/>
</dbReference>
<keyword evidence="1 6" id="KW-0645">Protease</keyword>
<dbReference type="PROSITE" id="PS00134">
    <property type="entry name" value="TRYPSIN_HIS"/>
    <property type="match status" value="1"/>
</dbReference>
<evidence type="ECO:0000256" key="5">
    <source>
        <dbReference type="ARBA" id="ARBA00023157"/>
    </source>
</evidence>
<dbReference type="EMBL" id="JAACNH010000001">
    <property type="protein sequence ID" value="KAG8456626.1"/>
    <property type="molecule type" value="Genomic_DNA"/>
</dbReference>
<evidence type="ECO:0000256" key="1">
    <source>
        <dbReference type="ARBA" id="ARBA00022670"/>
    </source>
</evidence>
<dbReference type="GO" id="GO:0006508">
    <property type="term" value="P:proteolysis"/>
    <property type="evidence" value="ECO:0007669"/>
    <property type="project" value="UniProtKB-KW"/>
</dbReference>
<feature type="chain" id="PRO_5035898770" description="Peptidase S1 domain-containing protein" evidence="7">
    <location>
        <begin position="24"/>
        <end position="254"/>
    </location>
</feature>
<proteinExistence type="predicted"/>
<keyword evidence="4 6" id="KW-0720">Serine protease</keyword>
<organism evidence="9 10">
    <name type="scientific">Hymenochirus boettgeri</name>
    <name type="common">Congo dwarf clawed frog</name>
    <dbReference type="NCBI Taxonomy" id="247094"/>
    <lineage>
        <taxon>Eukaryota</taxon>
        <taxon>Metazoa</taxon>
        <taxon>Chordata</taxon>
        <taxon>Craniata</taxon>
        <taxon>Vertebrata</taxon>
        <taxon>Euteleostomi</taxon>
        <taxon>Amphibia</taxon>
        <taxon>Batrachia</taxon>
        <taxon>Anura</taxon>
        <taxon>Pipoidea</taxon>
        <taxon>Pipidae</taxon>
        <taxon>Pipinae</taxon>
        <taxon>Hymenochirus</taxon>
    </lineage>
</organism>
<dbReference type="CDD" id="cd00190">
    <property type="entry name" value="Tryp_SPc"/>
    <property type="match status" value="1"/>
</dbReference>
<dbReference type="PROSITE" id="PS50240">
    <property type="entry name" value="TRYPSIN_DOM"/>
    <property type="match status" value="1"/>
</dbReference>
<dbReference type="PANTHER" id="PTHR24271:SF52">
    <property type="entry name" value="GRANZYME K"/>
    <property type="match status" value="1"/>
</dbReference>
<dbReference type="SUPFAM" id="SSF50494">
    <property type="entry name" value="Trypsin-like serine proteases"/>
    <property type="match status" value="1"/>
</dbReference>